<accession>A0A8S1ITR3</accession>
<dbReference type="OrthoDB" id="10678751at2759"/>
<evidence type="ECO:0000313" key="3">
    <source>
        <dbReference type="Proteomes" id="UP000708148"/>
    </source>
</evidence>
<dbReference type="PANTHER" id="PTHR38372">
    <property type="entry name" value="DENTIN SIALOPHOSPHOPROTEIN-LIKE PROTEIN"/>
    <property type="match status" value="1"/>
</dbReference>
<feature type="compositionally biased region" description="Basic and acidic residues" evidence="1">
    <location>
        <begin position="252"/>
        <end position="263"/>
    </location>
</feature>
<evidence type="ECO:0000313" key="2">
    <source>
        <dbReference type="EMBL" id="CAD7697391.1"/>
    </source>
</evidence>
<name>A0A8S1ITR3_9CHLO</name>
<gene>
    <name evidence="2" type="ORF">OSTQU699_LOCUS2752</name>
</gene>
<feature type="compositionally biased region" description="Basic and acidic residues" evidence="1">
    <location>
        <begin position="189"/>
        <end position="202"/>
    </location>
</feature>
<feature type="compositionally biased region" description="Gly residues" evidence="1">
    <location>
        <begin position="46"/>
        <end position="58"/>
    </location>
</feature>
<comment type="caution">
    <text evidence="2">The sequence shown here is derived from an EMBL/GenBank/DDBJ whole genome shotgun (WGS) entry which is preliminary data.</text>
</comment>
<feature type="region of interest" description="Disordered" evidence="1">
    <location>
        <begin position="165"/>
        <end position="303"/>
    </location>
</feature>
<dbReference type="PANTHER" id="PTHR38372:SF2">
    <property type="entry name" value="DENTIN SIALOPHOSPHOPROTEIN-LIKE PROTEIN"/>
    <property type="match status" value="1"/>
</dbReference>
<proteinExistence type="predicted"/>
<protein>
    <submittedName>
        <fullName evidence="2">Uncharacterized protein</fullName>
    </submittedName>
</protein>
<dbReference type="AlphaFoldDB" id="A0A8S1ITR3"/>
<feature type="region of interest" description="Disordered" evidence="1">
    <location>
        <begin position="1"/>
        <end position="60"/>
    </location>
</feature>
<reference evidence="2" key="1">
    <citation type="submission" date="2020-12" db="EMBL/GenBank/DDBJ databases">
        <authorList>
            <person name="Iha C."/>
        </authorList>
    </citation>
    <scope>NUCLEOTIDE SEQUENCE</scope>
</reference>
<feature type="compositionally biased region" description="Basic and acidic residues" evidence="1">
    <location>
        <begin position="276"/>
        <end position="288"/>
    </location>
</feature>
<feature type="compositionally biased region" description="Polar residues" evidence="1">
    <location>
        <begin position="233"/>
        <end position="242"/>
    </location>
</feature>
<organism evidence="2 3">
    <name type="scientific">Ostreobium quekettii</name>
    <dbReference type="NCBI Taxonomy" id="121088"/>
    <lineage>
        <taxon>Eukaryota</taxon>
        <taxon>Viridiplantae</taxon>
        <taxon>Chlorophyta</taxon>
        <taxon>core chlorophytes</taxon>
        <taxon>Ulvophyceae</taxon>
        <taxon>TCBD clade</taxon>
        <taxon>Bryopsidales</taxon>
        <taxon>Ostreobineae</taxon>
        <taxon>Ostreobiaceae</taxon>
        <taxon>Ostreobium</taxon>
    </lineage>
</organism>
<dbReference type="EMBL" id="CAJHUC010000651">
    <property type="protein sequence ID" value="CAD7697391.1"/>
    <property type="molecule type" value="Genomic_DNA"/>
</dbReference>
<evidence type="ECO:0000256" key="1">
    <source>
        <dbReference type="SAM" id="MobiDB-lite"/>
    </source>
</evidence>
<feature type="compositionally biased region" description="Low complexity" evidence="1">
    <location>
        <begin position="27"/>
        <end position="45"/>
    </location>
</feature>
<sequence>MGPPPARIADTAQPPKPDAQPKGKGLQPAAPMDQPAPATTRSPPGGSAGRGRGRGGGRTTNALGLLRARKSGKSDPVKCEAAIAAAKVDNTRIVVIALLNEKPYSMKAIQQAVLDSYHQAKQRKIPAKEYILRLVPHLSTFSLAGKYVLKDGLAKEVLAFMEAQPKGEKAEKAPAATAKEPARVGQKRPLADRDKNMKRLDHATGAAPRVDRSKVPRPGVRKHPQPECPGATMENSPSATPTERQKKATKRPRLESSAGKDRAPVAPVVDMVETTHSSRERDSDEMMNDHPVPAAADNSHSERRQTNGFSMNNGIPGFLETGDLSKEWFSEFVDRNIEIVPEISSVEEFTVAQAEFQRRYAVYIRLNQLIERNRLHFTTLMGALAASVAEEEQNRLYQQLQDEWTACMQLSLQWDGAFKILHEELGLMRSRLEDFAAIHGSEFVGVDGPERTGLAAGETSRSPT</sequence>
<keyword evidence="3" id="KW-1185">Reference proteome</keyword>
<dbReference type="Proteomes" id="UP000708148">
    <property type="component" value="Unassembled WGS sequence"/>
</dbReference>